<dbReference type="AlphaFoldDB" id="A0A392RL33"/>
<evidence type="ECO:0000313" key="1">
    <source>
        <dbReference type="EMBL" id="MCI37308.1"/>
    </source>
</evidence>
<name>A0A392RL33_9FABA</name>
<dbReference type="Proteomes" id="UP000265520">
    <property type="component" value="Unassembled WGS sequence"/>
</dbReference>
<proteinExistence type="predicted"/>
<evidence type="ECO:0000313" key="2">
    <source>
        <dbReference type="Proteomes" id="UP000265520"/>
    </source>
</evidence>
<feature type="non-terminal residue" evidence="1">
    <location>
        <position position="63"/>
    </location>
</feature>
<sequence>MDYGTLKETILNIQTSLKNEDIPFSIAVISDKDWLLGDTSKTDKLSAYSILLAENICDKLGVK</sequence>
<reference evidence="1 2" key="1">
    <citation type="journal article" date="2018" name="Front. Plant Sci.">
        <title>Red Clover (Trifolium pratense) and Zigzag Clover (T. medium) - A Picture of Genomic Similarities and Differences.</title>
        <authorList>
            <person name="Dluhosova J."/>
            <person name="Istvanek J."/>
            <person name="Nedelnik J."/>
            <person name="Repkova J."/>
        </authorList>
    </citation>
    <scope>NUCLEOTIDE SEQUENCE [LARGE SCALE GENOMIC DNA]</scope>
    <source>
        <strain evidence="2">cv. 10/8</strain>
        <tissue evidence="1">Leaf</tissue>
    </source>
</reference>
<keyword evidence="2" id="KW-1185">Reference proteome</keyword>
<protein>
    <submittedName>
        <fullName evidence="1">Ion channel pollux-like protein</fullName>
    </submittedName>
</protein>
<accession>A0A392RL33</accession>
<organism evidence="1 2">
    <name type="scientific">Trifolium medium</name>
    <dbReference type="NCBI Taxonomy" id="97028"/>
    <lineage>
        <taxon>Eukaryota</taxon>
        <taxon>Viridiplantae</taxon>
        <taxon>Streptophyta</taxon>
        <taxon>Embryophyta</taxon>
        <taxon>Tracheophyta</taxon>
        <taxon>Spermatophyta</taxon>
        <taxon>Magnoliopsida</taxon>
        <taxon>eudicotyledons</taxon>
        <taxon>Gunneridae</taxon>
        <taxon>Pentapetalae</taxon>
        <taxon>rosids</taxon>
        <taxon>fabids</taxon>
        <taxon>Fabales</taxon>
        <taxon>Fabaceae</taxon>
        <taxon>Papilionoideae</taxon>
        <taxon>50 kb inversion clade</taxon>
        <taxon>NPAAA clade</taxon>
        <taxon>Hologalegina</taxon>
        <taxon>IRL clade</taxon>
        <taxon>Trifolieae</taxon>
        <taxon>Trifolium</taxon>
    </lineage>
</organism>
<comment type="caution">
    <text evidence="1">The sequence shown here is derived from an EMBL/GenBank/DDBJ whole genome shotgun (WGS) entry which is preliminary data.</text>
</comment>
<dbReference type="EMBL" id="LXQA010243162">
    <property type="protein sequence ID" value="MCI37308.1"/>
    <property type="molecule type" value="Genomic_DNA"/>
</dbReference>